<sequence length="201" mass="23495">MTNRKIKDFHKNRILYNCMTENVRNLCRIMLALNKTFPKQFYPKRITEWLSAYKENCTETNKLDAIDAYDYKLEQWCEEYGIDTQWCTEFVKRNSPSIRSPQNILVLVNNVKLALVQTCSEFGLGDKRLQELKAALEEEQPREPEKELAKFGLEYEFGSVGEVDYRRLVPEKKQKVNYADLKRGYEGLAALKAYQDSIIGG</sequence>
<dbReference type="OrthoDB" id="1820892at2"/>
<dbReference type="AlphaFoldDB" id="A0A1H7MTW3"/>
<reference evidence="1 2" key="1">
    <citation type="submission" date="2016-10" db="EMBL/GenBank/DDBJ databases">
        <authorList>
            <person name="de Groot N.N."/>
        </authorList>
    </citation>
    <scope>NUCLEOTIDE SEQUENCE [LARGE SCALE GENOMIC DNA]</scope>
    <source>
        <strain evidence="1 2">KH2T6</strain>
    </source>
</reference>
<proteinExistence type="predicted"/>
<evidence type="ECO:0000313" key="2">
    <source>
        <dbReference type="Proteomes" id="UP000186015"/>
    </source>
</evidence>
<organism evidence="1 2">
    <name type="scientific">Ruminococcus albus</name>
    <dbReference type="NCBI Taxonomy" id="1264"/>
    <lineage>
        <taxon>Bacteria</taxon>
        <taxon>Bacillati</taxon>
        <taxon>Bacillota</taxon>
        <taxon>Clostridia</taxon>
        <taxon>Eubacteriales</taxon>
        <taxon>Oscillospiraceae</taxon>
        <taxon>Ruminococcus</taxon>
    </lineage>
</organism>
<name>A0A1H7MTW3_RUMAL</name>
<dbReference type="RefSeq" id="WP_074834419.1">
    <property type="nucleotide sequence ID" value="NZ_FOAT01000012.1"/>
</dbReference>
<dbReference type="EMBL" id="FOAT01000012">
    <property type="protein sequence ID" value="SEL14037.1"/>
    <property type="molecule type" value="Genomic_DNA"/>
</dbReference>
<protein>
    <submittedName>
        <fullName evidence="1">Uncharacterized protein</fullName>
    </submittedName>
</protein>
<evidence type="ECO:0000313" key="1">
    <source>
        <dbReference type="EMBL" id="SEL14037.1"/>
    </source>
</evidence>
<dbReference type="Proteomes" id="UP000186015">
    <property type="component" value="Unassembled WGS sequence"/>
</dbReference>
<accession>A0A1H7MTW3</accession>
<gene>
    <name evidence="1" type="ORF">SAMN05216469_112124</name>
</gene>